<evidence type="ECO:0000313" key="3">
    <source>
        <dbReference type="Proteomes" id="UP000185003"/>
    </source>
</evidence>
<dbReference type="RefSeq" id="WP_074241956.1">
    <property type="nucleotide sequence ID" value="NZ_FSRA01000002.1"/>
</dbReference>
<keyword evidence="1" id="KW-1133">Transmembrane helix</keyword>
<keyword evidence="3" id="KW-1185">Reference proteome</keyword>
<dbReference type="EMBL" id="FSRA01000002">
    <property type="protein sequence ID" value="SIO49012.1"/>
    <property type="molecule type" value="Genomic_DNA"/>
</dbReference>
<keyword evidence="1" id="KW-0812">Transmembrane</keyword>
<dbReference type="Pfam" id="PF13489">
    <property type="entry name" value="Methyltransf_23"/>
    <property type="match status" value="1"/>
</dbReference>
<dbReference type="STRING" id="536979.SAMN04488055_4642"/>
<evidence type="ECO:0000313" key="2">
    <source>
        <dbReference type="EMBL" id="SIO49012.1"/>
    </source>
</evidence>
<dbReference type="OrthoDB" id="9805171at2"/>
<organism evidence="2 3">
    <name type="scientific">Chitinophaga niabensis</name>
    <dbReference type="NCBI Taxonomy" id="536979"/>
    <lineage>
        <taxon>Bacteria</taxon>
        <taxon>Pseudomonadati</taxon>
        <taxon>Bacteroidota</taxon>
        <taxon>Chitinophagia</taxon>
        <taxon>Chitinophagales</taxon>
        <taxon>Chitinophagaceae</taxon>
        <taxon>Chitinophaga</taxon>
    </lineage>
</organism>
<dbReference type="CDD" id="cd02440">
    <property type="entry name" value="AdoMet_MTases"/>
    <property type="match status" value="1"/>
</dbReference>
<dbReference type="PANTHER" id="PTHR43861">
    <property type="entry name" value="TRANS-ACONITATE 2-METHYLTRANSFERASE-RELATED"/>
    <property type="match status" value="1"/>
</dbReference>
<keyword evidence="2" id="KW-0489">Methyltransferase</keyword>
<dbReference type="Gene3D" id="3.40.50.150">
    <property type="entry name" value="Vaccinia Virus protein VP39"/>
    <property type="match status" value="1"/>
</dbReference>
<reference evidence="2 3" key="1">
    <citation type="submission" date="2016-11" db="EMBL/GenBank/DDBJ databases">
        <authorList>
            <person name="Jaros S."/>
            <person name="Januszkiewicz K."/>
            <person name="Wedrychowicz H."/>
        </authorList>
    </citation>
    <scope>NUCLEOTIDE SEQUENCE [LARGE SCALE GENOMIC DNA]</scope>
    <source>
        <strain evidence="2 3">DSM 24787</strain>
    </source>
</reference>
<keyword evidence="1" id="KW-0472">Membrane</keyword>
<dbReference type="Proteomes" id="UP000185003">
    <property type="component" value="Unassembled WGS sequence"/>
</dbReference>
<dbReference type="GO" id="GO:0008168">
    <property type="term" value="F:methyltransferase activity"/>
    <property type="evidence" value="ECO:0007669"/>
    <property type="project" value="UniProtKB-KW"/>
</dbReference>
<dbReference type="SUPFAM" id="SSF53335">
    <property type="entry name" value="S-adenosyl-L-methionine-dependent methyltransferases"/>
    <property type="match status" value="1"/>
</dbReference>
<dbReference type="InterPro" id="IPR029063">
    <property type="entry name" value="SAM-dependent_MTases_sf"/>
</dbReference>
<proteinExistence type="predicted"/>
<dbReference type="GO" id="GO:0032259">
    <property type="term" value="P:methylation"/>
    <property type="evidence" value="ECO:0007669"/>
    <property type="project" value="UniProtKB-KW"/>
</dbReference>
<keyword evidence="2" id="KW-0808">Transferase</keyword>
<dbReference type="AlphaFoldDB" id="A0A1N6JXD9"/>
<feature type="transmembrane region" description="Helical" evidence="1">
    <location>
        <begin position="278"/>
        <end position="297"/>
    </location>
</feature>
<name>A0A1N6JXD9_9BACT</name>
<sequence length="324" mass="37658">MDKVLYDKEVAKEFYEARFSNGYMDDWEIQKKQRIFKLLKELPLPSTGRLLDFGCGNGVFTDVLKQALPGWDVFGSDISEVAIKHATERYPDLTFYVSDDNKVSEHVKDGFDFIFSHHVLEHVYDIEKAVAEINSLLRPQAYMFLIFPCGNTGSLEHTVASLRTDGINKDMENVFFYEDPGHVRRLTSDQTASLFGKFGFKLTKEFYANQFHGAIKMISQMAPNYVLNFTNTATAKDAQAKNELQKIRRKLIFKNLIQLPANLFNIMKNKKHKTAKHYFILIVDAIPAIFSYPFYAYHNWKSEQEWLKNKEAKNGSEMYLFFKR</sequence>
<protein>
    <submittedName>
        <fullName evidence="2">Methyltransferase domain-containing protein</fullName>
    </submittedName>
</protein>
<accession>A0A1N6JXD9</accession>
<evidence type="ECO:0000256" key="1">
    <source>
        <dbReference type="SAM" id="Phobius"/>
    </source>
</evidence>
<gene>
    <name evidence="2" type="ORF">SAMN04488055_4642</name>
</gene>